<proteinExistence type="predicted"/>
<gene>
    <name evidence="1" type="ORF">Tco_0975848</name>
</gene>
<reference evidence="1" key="1">
    <citation type="journal article" date="2022" name="Int. J. Mol. Sci.">
        <title>Draft Genome of Tanacetum Coccineum: Genomic Comparison of Closely Related Tanacetum-Family Plants.</title>
        <authorList>
            <person name="Yamashiro T."/>
            <person name="Shiraishi A."/>
            <person name="Nakayama K."/>
            <person name="Satake H."/>
        </authorList>
    </citation>
    <scope>NUCLEOTIDE SEQUENCE</scope>
</reference>
<evidence type="ECO:0000313" key="1">
    <source>
        <dbReference type="EMBL" id="GJT49691.1"/>
    </source>
</evidence>
<evidence type="ECO:0000313" key="2">
    <source>
        <dbReference type="Proteomes" id="UP001151760"/>
    </source>
</evidence>
<comment type="caution">
    <text evidence="1">The sequence shown here is derived from an EMBL/GenBank/DDBJ whole genome shotgun (WGS) entry which is preliminary data.</text>
</comment>
<evidence type="ECO:0008006" key="3">
    <source>
        <dbReference type="Google" id="ProtNLM"/>
    </source>
</evidence>
<sequence length="174" mass="20173">MVVPNISQEGEDKIIWVDKDGKPTMFTMKNWEVVNLGQIKKWGNYDMMTMMTCSINSPSWSTTIDFLTDKPCLNSIRSRIRRLCLGAAVYFIWQERNFRIFRNLKRDWSTVLQLICDAIKLRLMGLQVKKYSVVDTATAICPFELQKGPNSLTSQWDVSLRNSLPMSDAMNMEM</sequence>
<reference evidence="1" key="2">
    <citation type="submission" date="2022-01" db="EMBL/GenBank/DDBJ databases">
        <authorList>
            <person name="Yamashiro T."/>
            <person name="Shiraishi A."/>
            <person name="Satake H."/>
            <person name="Nakayama K."/>
        </authorList>
    </citation>
    <scope>NUCLEOTIDE SEQUENCE</scope>
</reference>
<dbReference type="Proteomes" id="UP001151760">
    <property type="component" value="Unassembled WGS sequence"/>
</dbReference>
<keyword evidence="2" id="KW-1185">Reference proteome</keyword>
<protein>
    <recommendedName>
        <fullName evidence="3">Reverse transcriptase zinc-binding domain-containing protein</fullName>
    </recommendedName>
</protein>
<name>A0ABQ5EFS2_9ASTR</name>
<dbReference type="EMBL" id="BQNB010016258">
    <property type="protein sequence ID" value="GJT49691.1"/>
    <property type="molecule type" value="Genomic_DNA"/>
</dbReference>
<organism evidence="1 2">
    <name type="scientific">Tanacetum coccineum</name>
    <dbReference type="NCBI Taxonomy" id="301880"/>
    <lineage>
        <taxon>Eukaryota</taxon>
        <taxon>Viridiplantae</taxon>
        <taxon>Streptophyta</taxon>
        <taxon>Embryophyta</taxon>
        <taxon>Tracheophyta</taxon>
        <taxon>Spermatophyta</taxon>
        <taxon>Magnoliopsida</taxon>
        <taxon>eudicotyledons</taxon>
        <taxon>Gunneridae</taxon>
        <taxon>Pentapetalae</taxon>
        <taxon>asterids</taxon>
        <taxon>campanulids</taxon>
        <taxon>Asterales</taxon>
        <taxon>Asteraceae</taxon>
        <taxon>Asteroideae</taxon>
        <taxon>Anthemideae</taxon>
        <taxon>Anthemidinae</taxon>
        <taxon>Tanacetum</taxon>
    </lineage>
</organism>
<accession>A0ABQ5EFS2</accession>